<dbReference type="InterPro" id="IPR006094">
    <property type="entry name" value="Oxid_FAD_bind_N"/>
</dbReference>
<dbReference type="FunFam" id="3.30.70.2740:FF:000001">
    <property type="entry name" value="D-lactate dehydrogenase mitochondrial"/>
    <property type="match status" value="1"/>
</dbReference>
<dbReference type="PROSITE" id="PS51387">
    <property type="entry name" value="FAD_PCMH"/>
    <property type="match status" value="1"/>
</dbReference>
<dbReference type="InterPro" id="IPR016171">
    <property type="entry name" value="Vanillyl_alc_oxidase_C-sub2"/>
</dbReference>
<dbReference type="Pfam" id="PF02913">
    <property type="entry name" value="FAD-oxidase_C"/>
    <property type="match status" value="1"/>
</dbReference>
<evidence type="ECO:0000313" key="10">
    <source>
        <dbReference type="Proteomes" id="UP000197468"/>
    </source>
</evidence>
<dbReference type="EC" id="1.1.2.4" evidence="7"/>
<evidence type="ECO:0000256" key="6">
    <source>
        <dbReference type="ARBA" id="ARBA00023002"/>
    </source>
</evidence>
<dbReference type="GO" id="GO:1903457">
    <property type="term" value="P:lactate catabolic process"/>
    <property type="evidence" value="ECO:0007669"/>
    <property type="project" value="TreeGrafter"/>
</dbReference>
<dbReference type="InterPro" id="IPR016166">
    <property type="entry name" value="FAD-bd_PCMH"/>
</dbReference>
<evidence type="ECO:0000256" key="7">
    <source>
        <dbReference type="ARBA" id="ARBA00038897"/>
    </source>
</evidence>
<dbReference type="EMBL" id="NIOF01000014">
    <property type="protein sequence ID" value="OWQ85122.1"/>
    <property type="molecule type" value="Genomic_DNA"/>
</dbReference>
<sequence>MNAPRDFSADPLGHGLPDYAPRPMPVAMLEALQARLGNRCSTALALREQHGRDESPFDVPPPEAVVFAENNEEVAAVLTLANEHRVPVIPYGAGTSLEGHLLAVQGGVSLDVSRMNRILRVNAEDLTVTVQAGVTRNQLNAEVRHQGLFFPIDPGADASIGGMSATRASGTNAVRYGTMKENVLGLTVATPDGRLIRTGSRARKSSAGYDLTRLYVGSEGTLGVICEVTLRLYPLPEAVSAAICSFETIDAAVRTTIAIIQMGVPIARCELLDAHAVRAVNRHDKLTLREAPMLLMEFHGSDAGVAEQAAVVQEIAADHGGTGFEWATTPEDRTRLWTARHHAYLSALQMKPGCRAVTTDTCVPISRLAESINASVEEVEASGLPYFIVGHVGDGNFHMGYLIDPAVPDERSTAEQLSARMVARAIALEGTCTGEHGIGLHKQRFLLQEAGEGAVDQMRALKAALDPRNIMNPGKIFG</sequence>
<dbReference type="InterPro" id="IPR004113">
    <property type="entry name" value="FAD-bd_oxidored_4_C"/>
</dbReference>
<dbReference type="PANTHER" id="PTHR11748">
    <property type="entry name" value="D-LACTATE DEHYDROGENASE"/>
    <property type="match status" value="1"/>
</dbReference>
<dbReference type="Pfam" id="PF01565">
    <property type="entry name" value="FAD_binding_4"/>
    <property type="match status" value="1"/>
</dbReference>
<dbReference type="SUPFAM" id="SSF55103">
    <property type="entry name" value="FAD-linked oxidases, C-terminal domain"/>
    <property type="match status" value="1"/>
</dbReference>
<accession>A0A246IY49</accession>
<dbReference type="AlphaFoldDB" id="A0A246IY49"/>
<name>A0A246IY49_9BURK</name>
<evidence type="ECO:0000256" key="5">
    <source>
        <dbReference type="ARBA" id="ARBA00022946"/>
    </source>
</evidence>
<keyword evidence="6" id="KW-0560">Oxidoreductase</keyword>
<keyword evidence="10" id="KW-1185">Reference proteome</keyword>
<dbReference type="GO" id="GO:0071949">
    <property type="term" value="F:FAD binding"/>
    <property type="evidence" value="ECO:0007669"/>
    <property type="project" value="InterPro"/>
</dbReference>
<gene>
    <name evidence="9" type="ORF">CDN99_23245</name>
</gene>
<feature type="domain" description="FAD-binding PCMH-type" evidence="8">
    <location>
        <begin position="57"/>
        <end position="235"/>
    </location>
</feature>
<dbReference type="GO" id="GO:0008720">
    <property type="term" value="F:D-lactate dehydrogenase (NAD+) activity"/>
    <property type="evidence" value="ECO:0007669"/>
    <property type="project" value="TreeGrafter"/>
</dbReference>
<evidence type="ECO:0000256" key="1">
    <source>
        <dbReference type="ARBA" id="ARBA00001974"/>
    </source>
</evidence>
<dbReference type="Gene3D" id="3.30.465.10">
    <property type="match status" value="1"/>
</dbReference>
<dbReference type="PANTHER" id="PTHR11748:SF111">
    <property type="entry name" value="D-LACTATE DEHYDROGENASE, MITOCHONDRIAL-RELATED"/>
    <property type="match status" value="1"/>
</dbReference>
<dbReference type="RefSeq" id="WP_088387263.1">
    <property type="nucleotide sequence ID" value="NZ_NIOF01000014.1"/>
</dbReference>
<dbReference type="InterPro" id="IPR016169">
    <property type="entry name" value="FAD-bd_PCMH_sub2"/>
</dbReference>
<evidence type="ECO:0000256" key="4">
    <source>
        <dbReference type="ARBA" id="ARBA00022827"/>
    </source>
</evidence>
<proteinExistence type="inferred from homology"/>
<dbReference type="GO" id="GO:0004458">
    <property type="term" value="F:D-lactate dehydrogenase (cytochrome) activity"/>
    <property type="evidence" value="ECO:0007669"/>
    <property type="project" value="UniProtKB-EC"/>
</dbReference>
<comment type="caution">
    <text evidence="9">The sequence shown here is derived from an EMBL/GenBank/DDBJ whole genome shotgun (WGS) entry which is preliminary data.</text>
</comment>
<dbReference type="FunFam" id="1.10.45.10:FF:000001">
    <property type="entry name" value="D-lactate dehydrogenase mitochondrial"/>
    <property type="match status" value="1"/>
</dbReference>
<keyword evidence="3" id="KW-0285">Flavoprotein</keyword>
<dbReference type="FunFam" id="3.30.43.10:FF:000010">
    <property type="entry name" value="probable D-lactate dehydrogenase, mitochondrial"/>
    <property type="match status" value="1"/>
</dbReference>
<dbReference type="Gene3D" id="3.30.70.2740">
    <property type="match status" value="1"/>
</dbReference>
<evidence type="ECO:0000259" key="8">
    <source>
        <dbReference type="PROSITE" id="PS51387"/>
    </source>
</evidence>
<evidence type="ECO:0000313" key="9">
    <source>
        <dbReference type="EMBL" id="OWQ85122.1"/>
    </source>
</evidence>
<dbReference type="FunFam" id="3.30.465.10:FF:000016">
    <property type="entry name" value="probable D-lactate dehydrogenase, mitochondrial"/>
    <property type="match status" value="1"/>
</dbReference>
<dbReference type="InterPro" id="IPR016164">
    <property type="entry name" value="FAD-linked_Oxase-like_C"/>
</dbReference>
<organism evidence="9 10">
    <name type="scientific">Roseateles aquatilis</name>
    <dbReference type="NCBI Taxonomy" id="431061"/>
    <lineage>
        <taxon>Bacteria</taxon>
        <taxon>Pseudomonadati</taxon>
        <taxon>Pseudomonadota</taxon>
        <taxon>Betaproteobacteria</taxon>
        <taxon>Burkholderiales</taxon>
        <taxon>Sphaerotilaceae</taxon>
        <taxon>Roseateles</taxon>
    </lineage>
</organism>
<comment type="cofactor">
    <cofactor evidence="1">
        <name>FAD</name>
        <dbReference type="ChEBI" id="CHEBI:57692"/>
    </cofactor>
</comment>
<dbReference type="Proteomes" id="UP000197468">
    <property type="component" value="Unassembled WGS sequence"/>
</dbReference>
<dbReference type="OrthoDB" id="8522822at2"/>
<keyword evidence="4" id="KW-0274">FAD</keyword>
<evidence type="ECO:0000256" key="3">
    <source>
        <dbReference type="ARBA" id="ARBA00022630"/>
    </source>
</evidence>
<keyword evidence="5" id="KW-0809">Transit peptide</keyword>
<dbReference type="Gene3D" id="1.10.45.10">
    <property type="entry name" value="Vanillyl-alcohol Oxidase, Chain A, domain 4"/>
    <property type="match status" value="1"/>
</dbReference>
<protein>
    <recommendedName>
        <fullName evidence="7">D-lactate dehydrogenase (cytochrome)</fullName>
        <ecNumber evidence="7">1.1.2.4</ecNumber>
    </recommendedName>
</protein>
<evidence type="ECO:0000256" key="2">
    <source>
        <dbReference type="ARBA" id="ARBA00008000"/>
    </source>
</evidence>
<dbReference type="InterPro" id="IPR036318">
    <property type="entry name" value="FAD-bd_PCMH-like_sf"/>
</dbReference>
<dbReference type="SUPFAM" id="SSF56176">
    <property type="entry name" value="FAD-binding/transporter-associated domain-like"/>
    <property type="match status" value="1"/>
</dbReference>
<comment type="similarity">
    <text evidence="2">Belongs to the FAD-binding oxidoreductase/transferase type 4 family.</text>
</comment>
<reference evidence="9 10" key="1">
    <citation type="journal article" date="2008" name="Int. J. Syst. Evol. Microbiol.">
        <title>Description of Roseateles aquatilis sp. nov. and Roseateles terrae sp. nov., in the class Betaproteobacteria, and emended description of the genus Roseateles.</title>
        <authorList>
            <person name="Gomila M."/>
            <person name="Bowien B."/>
            <person name="Falsen E."/>
            <person name="Moore E.R."/>
            <person name="Lalucat J."/>
        </authorList>
    </citation>
    <scope>NUCLEOTIDE SEQUENCE [LARGE SCALE GENOMIC DNA]</scope>
    <source>
        <strain evidence="9 10">CCUG 48205</strain>
    </source>
</reference>